<name>A0A6A6NN18_9PEZI</name>
<accession>A0A6A6NN18</accession>
<feature type="compositionally biased region" description="Basic and acidic residues" evidence="1">
    <location>
        <begin position="1"/>
        <end position="28"/>
    </location>
</feature>
<feature type="region of interest" description="Disordered" evidence="1">
    <location>
        <begin position="1"/>
        <end position="157"/>
    </location>
</feature>
<feature type="region of interest" description="Disordered" evidence="1">
    <location>
        <begin position="211"/>
        <end position="258"/>
    </location>
</feature>
<dbReference type="OrthoDB" id="29221at2759"/>
<dbReference type="Proteomes" id="UP000799766">
    <property type="component" value="Unassembled WGS sequence"/>
</dbReference>
<dbReference type="AlphaFoldDB" id="A0A6A6NN18"/>
<feature type="compositionally biased region" description="Low complexity" evidence="1">
    <location>
        <begin position="211"/>
        <end position="222"/>
    </location>
</feature>
<dbReference type="SMART" id="SM00443">
    <property type="entry name" value="G_patch"/>
    <property type="match status" value="1"/>
</dbReference>
<feature type="compositionally biased region" description="Basic and acidic residues" evidence="1">
    <location>
        <begin position="62"/>
        <end position="71"/>
    </location>
</feature>
<dbReference type="GO" id="GO:0003676">
    <property type="term" value="F:nucleic acid binding"/>
    <property type="evidence" value="ECO:0007669"/>
    <property type="project" value="InterPro"/>
</dbReference>
<sequence>MSACVCHDDRRPGSRRDDGRRTTPHDSPLDPGGAPSPPGRRSRESSPSAGASNVPPENENGSPRDDRRSPRSESSQLEDGEILESAGRSSRPTNPKKRKRSRPVANSGKGTAMASQMQMWQRRREELHDGPSKEDSGRCSSAPGSPQAPKEDDDDGFIGRRQGRHCCFLCATAFRDAAHVDDHLRSSKKHAANLRDEALKKKVRAKVAASEAAGAKATAAGKPQLQPRKKQSAAASPPAEPTTPRDAESDGGASAGKYEGMGRGMAMLARMGWKEGAGLGAEGSGMATAIETRMFARG</sequence>
<evidence type="ECO:0000313" key="4">
    <source>
        <dbReference type="Proteomes" id="UP000799766"/>
    </source>
</evidence>
<gene>
    <name evidence="3" type="ORF">BDY21DRAFT_375078</name>
</gene>
<protein>
    <recommendedName>
        <fullName evidence="2">G-patch domain-containing protein</fullName>
    </recommendedName>
</protein>
<feature type="compositionally biased region" description="Basic and acidic residues" evidence="1">
    <location>
        <begin position="122"/>
        <end position="137"/>
    </location>
</feature>
<dbReference type="Pfam" id="PF01585">
    <property type="entry name" value="G-patch"/>
    <property type="match status" value="1"/>
</dbReference>
<evidence type="ECO:0000259" key="2">
    <source>
        <dbReference type="PROSITE" id="PS50174"/>
    </source>
</evidence>
<feature type="domain" description="G-patch" evidence="2">
    <location>
        <begin position="260"/>
        <end position="298"/>
    </location>
</feature>
<reference evidence="3" key="1">
    <citation type="journal article" date="2020" name="Stud. Mycol.">
        <title>101 Dothideomycetes genomes: a test case for predicting lifestyles and emergence of pathogens.</title>
        <authorList>
            <person name="Haridas S."/>
            <person name="Albert R."/>
            <person name="Binder M."/>
            <person name="Bloem J."/>
            <person name="Labutti K."/>
            <person name="Salamov A."/>
            <person name="Andreopoulos B."/>
            <person name="Baker S."/>
            <person name="Barry K."/>
            <person name="Bills G."/>
            <person name="Bluhm B."/>
            <person name="Cannon C."/>
            <person name="Castanera R."/>
            <person name="Culley D."/>
            <person name="Daum C."/>
            <person name="Ezra D."/>
            <person name="Gonzalez J."/>
            <person name="Henrissat B."/>
            <person name="Kuo A."/>
            <person name="Liang C."/>
            <person name="Lipzen A."/>
            <person name="Lutzoni F."/>
            <person name="Magnuson J."/>
            <person name="Mondo S."/>
            <person name="Nolan M."/>
            <person name="Ohm R."/>
            <person name="Pangilinan J."/>
            <person name="Park H.-J."/>
            <person name="Ramirez L."/>
            <person name="Alfaro M."/>
            <person name="Sun H."/>
            <person name="Tritt A."/>
            <person name="Yoshinaga Y."/>
            <person name="Zwiers L.-H."/>
            <person name="Turgeon B."/>
            <person name="Goodwin S."/>
            <person name="Spatafora J."/>
            <person name="Crous P."/>
            <person name="Grigoriev I."/>
        </authorList>
    </citation>
    <scope>NUCLEOTIDE SEQUENCE</scope>
    <source>
        <strain evidence="3">ATCC 16933</strain>
    </source>
</reference>
<dbReference type="EMBL" id="MU001700">
    <property type="protein sequence ID" value="KAF2453048.1"/>
    <property type="molecule type" value="Genomic_DNA"/>
</dbReference>
<organism evidence="3 4">
    <name type="scientific">Lineolata rhizophorae</name>
    <dbReference type="NCBI Taxonomy" id="578093"/>
    <lineage>
        <taxon>Eukaryota</taxon>
        <taxon>Fungi</taxon>
        <taxon>Dikarya</taxon>
        <taxon>Ascomycota</taxon>
        <taxon>Pezizomycotina</taxon>
        <taxon>Dothideomycetes</taxon>
        <taxon>Dothideomycetes incertae sedis</taxon>
        <taxon>Lineolatales</taxon>
        <taxon>Lineolataceae</taxon>
        <taxon>Lineolata</taxon>
    </lineage>
</organism>
<evidence type="ECO:0000256" key="1">
    <source>
        <dbReference type="SAM" id="MobiDB-lite"/>
    </source>
</evidence>
<dbReference type="PROSITE" id="PS50174">
    <property type="entry name" value="G_PATCH"/>
    <property type="match status" value="1"/>
</dbReference>
<evidence type="ECO:0000313" key="3">
    <source>
        <dbReference type="EMBL" id="KAF2453048.1"/>
    </source>
</evidence>
<dbReference type="InterPro" id="IPR000467">
    <property type="entry name" value="G_patch_dom"/>
</dbReference>
<proteinExistence type="predicted"/>
<feature type="non-terminal residue" evidence="3">
    <location>
        <position position="298"/>
    </location>
</feature>
<keyword evidence="4" id="KW-1185">Reference proteome</keyword>